<dbReference type="GO" id="GO:0003676">
    <property type="term" value="F:nucleic acid binding"/>
    <property type="evidence" value="ECO:0007669"/>
    <property type="project" value="InterPro"/>
</dbReference>
<keyword evidence="1" id="KW-0547">Nucleotide-binding</keyword>
<evidence type="ECO:0000313" key="5">
    <source>
        <dbReference type="EMBL" id="KAI0306756.1"/>
    </source>
</evidence>
<dbReference type="CDD" id="cd17923">
    <property type="entry name" value="DEXHc_Hrq1-like"/>
    <property type="match status" value="1"/>
</dbReference>
<dbReference type="InterPro" id="IPR018973">
    <property type="entry name" value="MZB"/>
</dbReference>
<feature type="domain" description="Helicase ATP-binding" evidence="3">
    <location>
        <begin position="271"/>
        <end position="454"/>
    </location>
</feature>
<dbReference type="InterPro" id="IPR055227">
    <property type="entry name" value="HRQ1_WHD"/>
</dbReference>
<dbReference type="GO" id="GO:0006289">
    <property type="term" value="P:nucleotide-excision repair"/>
    <property type="evidence" value="ECO:0007669"/>
    <property type="project" value="TreeGrafter"/>
</dbReference>
<dbReference type="Proteomes" id="UP001203297">
    <property type="component" value="Unassembled WGS sequence"/>
</dbReference>
<dbReference type="InterPro" id="IPR027417">
    <property type="entry name" value="P-loop_NTPase"/>
</dbReference>
<accession>A0AAD4MAD5</accession>
<protein>
    <submittedName>
        <fullName evidence="5">DEAD/H helicase</fullName>
    </submittedName>
</protein>
<keyword evidence="5" id="KW-0378">Hydrolase</keyword>
<dbReference type="GO" id="GO:0005524">
    <property type="term" value="F:ATP binding"/>
    <property type="evidence" value="ECO:0007669"/>
    <property type="project" value="UniProtKB-KW"/>
</dbReference>
<sequence>MPQALNTVLAFCTSRKQFATSFASLRASIEGLLKRLVTSMAQYILKSHVTCNSPLELEKVAEIKALLPGLLTFAYIPGSHLKFNGSTQQQEPRKDVYSEYANGAQLRHCDESEHVLVLEMDDSMVRKKRLPAGSQVHMPLDPASVKQLIEKRNALFFRATDELLEASSDTEDPVALLIASARDHIPLSTFPGCEPELSYIPDPENRQSIDQVVEELYEQKWYLGQIKYRRIFDAKPGSIGTPDPPLSDSIRTALRDARGITALYTHQANAIAALSRGRNTIVSTSTASGKSIIYQVPLLRMLEQDEGAKALFIYPTKALAQDQKAALEQLLACCPGLEHISVSTYDGDTPQEARLTIRDTGSVLFTNMDTIHASILPHEERWRRFLKNLNLVAVDELHYYHDMLGSHVALLMRRLRRICAAVGNRRVRFVSCSATILRPKEHMKAIFGLEDVEAITQDGAPSGRKNFLLWRCPDGSKASPLSEATRIMSYLMKRGVRVILFCKTRKSCELAMKTLRTTLSTEGRYDVLGRVMPYRGGYQPTERRKIEQEAFSGRLLGLVATNALELGVDIGVLDAVIVCGFPATLASFRQQIGRAGRRARDSLAIYVAEQSGTDNHYAAYPDYLFDKPTSDLVVNLESPVLIEAHIQCAALEMPLSIDDAFWFGPLTQTVCETKLVRDEEGWFHTHPKHLPYPAGAFSIRGADQEKYVVVDVSNTDFGGNSLILEETEVSRALFELYEGAIFLHQGKTFIVKEINHDSKQAKLVRTDVGWITSPRDIDPIQVRRIREIKDSPRRALYGRIDVRTVVYGMLLDDRSPVIESVEVEMPPYENTTSGLWVDVSGGALHFLDTEAISRAAAIHSASHAFLNQFPMATDLCTECKPVEKETKAEESLRKRPARLIVYDTVGRSIGGVAAKAFDHVSDLLLRALEAVSSCGCLEGCEDCVLSGLCKKGNEVRSKRGALVVLRDILGEPLGEPQSSEDVDPRPLTVIEAPSVGIAEGVVVERYDT</sequence>
<dbReference type="Pfam" id="PF00270">
    <property type="entry name" value="DEAD"/>
    <property type="match status" value="1"/>
</dbReference>
<dbReference type="GO" id="GO:0043138">
    <property type="term" value="F:3'-5' DNA helicase activity"/>
    <property type="evidence" value="ECO:0007669"/>
    <property type="project" value="TreeGrafter"/>
</dbReference>
<dbReference type="InterPro" id="IPR014001">
    <property type="entry name" value="Helicase_ATP-bd"/>
</dbReference>
<dbReference type="SMART" id="SM00490">
    <property type="entry name" value="HELICc"/>
    <property type="match status" value="1"/>
</dbReference>
<dbReference type="GO" id="GO:0036297">
    <property type="term" value="P:interstrand cross-link repair"/>
    <property type="evidence" value="ECO:0007669"/>
    <property type="project" value="TreeGrafter"/>
</dbReference>
<dbReference type="EMBL" id="WTXG01000003">
    <property type="protein sequence ID" value="KAI0306756.1"/>
    <property type="molecule type" value="Genomic_DNA"/>
</dbReference>
<keyword evidence="2" id="KW-0067">ATP-binding</keyword>
<proteinExistence type="predicted"/>
<comment type="caution">
    <text evidence="5">The sequence shown here is derived from an EMBL/GenBank/DDBJ whole genome shotgun (WGS) entry which is preliminary data.</text>
</comment>
<dbReference type="Pfam" id="PF22982">
    <property type="entry name" value="WHD_HRQ1"/>
    <property type="match status" value="1"/>
</dbReference>
<dbReference type="SUPFAM" id="SSF52540">
    <property type="entry name" value="P-loop containing nucleoside triphosphate hydrolases"/>
    <property type="match status" value="1"/>
</dbReference>
<evidence type="ECO:0000259" key="3">
    <source>
        <dbReference type="PROSITE" id="PS51192"/>
    </source>
</evidence>
<dbReference type="AlphaFoldDB" id="A0AAD4MAD5"/>
<reference evidence="5" key="1">
    <citation type="journal article" date="2022" name="New Phytol.">
        <title>Evolutionary transition to the ectomycorrhizal habit in the genomes of a hyperdiverse lineage of mushroom-forming fungi.</title>
        <authorList>
            <person name="Looney B."/>
            <person name="Miyauchi S."/>
            <person name="Morin E."/>
            <person name="Drula E."/>
            <person name="Courty P.E."/>
            <person name="Kohler A."/>
            <person name="Kuo A."/>
            <person name="LaButti K."/>
            <person name="Pangilinan J."/>
            <person name="Lipzen A."/>
            <person name="Riley R."/>
            <person name="Andreopoulos W."/>
            <person name="He G."/>
            <person name="Johnson J."/>
            <person name="Nolan M."/>
            <person name="Tritt A."/>
            <person name="Barry K.W."/>
            <person name="Grigoriev I.V."/>
            <person name="Nagy L.G."/>
            <person name="Hibbett D."/>
            <person name="Henrissat B."/>
            <person name="Matheny P.B."/>
            <person name="Labbe J."/>
            <person name="Martin F.M."/>
        </authorList>
    </citation>
    <scope>NUCLEOTIDE SEQUENCE</scope>
    <source>
        <strain evidence="5">BPL690</strain>
    </source>
</reference>
<keyword evidence="5" id="KW-0347">Helicase</keyword>
<dbReference type="PROSITE" id="PS51194">
    <property type="entry name" value="HELICASE_CTER"/>
    <property type="match status" value="1"/>
</dbReference>
<dbReference type="InterPro" id="IPR001650">
    <property type="entry name" value="Helicase_C-like"/>
</dbReference>
<dbReference type="Pfam" id="PF09369">
    <property type="entry name" value="MZB"/>
    <property type="match status" value="1"/>
</dbReference>
<gene>
    <name evidence="5" type="ORF">B0F90DRAFT_1623087</name>
</gene>
<dbReference type="PANTHER" id="PTHR47957:SF3">
    <property type="entry name" value="ATP-DEPENDENT HELICASE HRQ1"/>
    <property type="match status" value="1"/>
</dbReference>
<dbReference type="GO" id="GO:0005634">
    <property type="term" value="C:nucleus"/>
    <property type="evidence" value="ECO:0007669"/>
    <property type="project" value="TreeGrafter"/>
</dbReference>
<dbReference type="PANTHER" id="PTHR47957">
    <property type="entry name" value="ATP-DEPENDENT HELICASE HRQ1"/>
    <property type="match status" value="1"/>
</dbReference>
<dbReference type="Pfam" id="PF00271">
    <property type="entry name" value="Helicase_C"/>
    <property type="match status" value="1"/>
</dbReference>
<evidence type="ECO:0000256" key="1">
    <source>
        <dbReference type="ARBA" id="ARBA00022741"/>
    </source>
</evidence>
<dbReference type="Gene3D" id="3.40.50.300">
    <property type="entry name" value="P-loop containing nucleotide triphosphate hydrolases"/>
    <property type="match status" value="2"/>
</dbReference>
<name>A0AAD4MAD5_9AGAM</name>
<evidence type="ECO:0000259" key="4">
    <source>
        <dbReference type="PROSITE" id="PS51194"/>
    </source>
</evidence>
<organism evidence="5 6">
    <name type="scientific">Multifurca ochricompacta</name>
    <dbReference type="NCBI Taxonomy" id="376703"/>
    <lineage>
        <taxon>Eukaryota</taxon>
        <taxon>Fungi</taxon>
        <taxon>Dikarya</taxon>
        <taxon>Basidiomycota</taxon>
        <taxon>Agaricomycotina</taxon>
        <taxon>Agaricomycetes</taxon>
        <taxon>Russulales</taxon>
        <taxon>Russulaceae</taxon>
        <taxon>Multifurca</taxon>
    </lineage>
</organism>
<dbReference type="PROSITE" id="PS51192">
    <property type="entry name" value="HELICASE_ATP_BIND_1"/>
    <property type="match status" value="1"/>
</dbReference>
<evidence type="ECO:0000313" key="6">
    <source>
        <dbReference type="Proteomes" id="UP001203297"/>
    </source>
</evidence>
<dbReference type="CDD" id="cd18797">
    <property type="entry name" value="SF2_C_Hrq"/>
    <property type="match status" value="1"/>
</dbReference>
<dbReference type="InterPro" id="IPR011545">
    <property type="entry name" value="DEAD/DEAH_box_helicase_dom"/>
</dbReference>
<feature type="domain" description="Helicase C-terminal" evidence="4">
    <location>
        <begin position="483"/>
        <end position="640"/>
    </location>
</feature>
<keyword evidence="6" id="KW-1185">Reference proteome</keyword>
<dbReference type="SMART" id="SM00487">
    <property type="entry name" value="DEXDc"/>
    <property type="match status" value="1"/>
</dbReference>
<evidence type="ECO:0000256" key="2">
    <source>
        <dbReference type="ARBA" id="ARBA00022840"/>
    </source>
</evidence>